<dbReference type="InterPro" id="IPR018062">
    <property type="entry name" value="HTH_AraC-typ_CS"/>
</dbReference>
<dbReference type="SUPFAM" id="SSF46689">
    <property type="entry name" value="Homeodomain-like"/>
    <property type="match status" value="2"/>
</dbReference>
<dbReference type="GO" id="GO:0032259">
    <property type="term" value="P:methylation"/>
    <property type="evidence" value="ECO:0007669"/>
    <property type="project" value="UniProtKB-KW"/>
</dbReference>
<comment type="caution">
    <text evidence="13">The sequence shown here is derived from an EMBL/GenBank/DDBJ whole genome shotgun (WGS) entry which is preliminary data.</text>
</comment>
<dbReference type="FunFam" id="3.40.10.10:FF:000001">
    <property type="entry name" value="DNA-3-methyladenine glycosylase 2"/>
    <property type="match status" value="1"/>
</dbReference>
<dbReference type="SMART" id="SM00342">
    <property type="entry name" value="HTH_ARAC"/>
    <property type="match status" value="1"/>
</dbReference>
<keyword evidence="7" id="KW-0805">Transcription regulation</keyword>
<evidence type="ECO:0000313" key="14">
    <source>
        <dbReference type="Proteomes" id="UP000017973"/>
    </source>
</evidence>
<dbReference type="OrthoDB" id="9802228at2"/>
<dbReference type="Gene3D" id="3.40.10.10">
    <property type="entry name" value="DNA Methylphosphotriester Repair Domain"/>
    <property type="match status" value="1"/>
</dbReference>
<evidence type="ECO:0000256" key="6">
    <source>
        <dbReference type="ARBA" id="ARBA00022833"/>
    </source>
</evidence>
<evidence type="ECO:0000259" key="12">
    <source>
        <dbReference type="PROSITE" id="PS01124"/>
    </source>
</evidence>
<keyword evidence="8" id="KW-0238">DNA-binding</keyword>
<dbReference type="Pfam" id="PF02805">
    <property type="entry name" value="Ada_Zn_binding"/>
    <property type="match status" value="1"/>
</dbReference>
<dbReference type="InterPro" id="IPR016220">
    <property type="entry name" value="Me-P-triester_DNA_alkyl-Trfase"/>
</dbReference>
<dbReference type="InterPro" id="IPR035451">
    <property type="entry name" value="Ada-like_dom_sf"/>
</dbReference>
<dbReference type="eggNOG" id="COG2169">
    <property type="taxonomic scope" value="Bacteria"/>
</dbReference>
<evidence type="ECO:0000256" key="5">
    <source>
        <dbReference type="ARBA" id="ARBA00022763"/>
    </source>
</evidence>
<dbReference type="STRING" id="1408254.T458_10705"/>
<dbReference type="Proteomes" id="UP000017973">
    <property type="component" value="Unassembled WGS sequence"/>
</dbReference>
<keyword evidence="10" id="KW-0804">Transcription</keyword>
<evidence type="ECO:0000256" key="10">
    <source>
        <dbReference type="ARBA" id="ARBA00023163"/>
    </source>
</evidence>
<dbReference type="PANTHER" id="PTHR43280:SF28">
    <property type="entry name" value="HTH-TYPE TRANSCRIPTIONAL ACTIVATOR RHAS"/>
    <property type="match status" value="1"/>
</dbReference>
<dbReference type="SUPFAM" id="SSF57884">
    <property type="entry name" value="Ada DNA repair protein, N-terminal domain (N-Ada 10)"/>
    <property type="match status" value="1"/>
</dbReference>
<evidence type="ECO:0000256" key="3">
    <source>
        <dbReference type="ARBA" id="ARBA00022679"/>
    </source>
</evidence>
<dbReference type="GO" id="GO:0043565">
    <property type="term" value="F:sequence-specific DNA binding"/>
    <property type="evidence" value="ECO:0007669"/>
    <property type="project" value="InterPro"/>
</dbReference>
<reference evidence="13 14" key="1">
    <citation type="journal article" date="2014" name="Genome Announc.">
        <title>Draft Genome Sequence of Brevibacillus panacihumi Strain W25, a Halotolerant Hydrocarbon-Degrading Bacterium.</title>
        <authorList>
            <person name="Wang X."/>
            <person name="Jin D."/>
            <person name="Zhou L."/>
            <person name="Wu L."/>
            <person name="An W."/>
            <person name="Chen Y."/>
            <person name="Zhao L."/>
        </authorList>
    </citation>
    <scope>NUCLEOTIDE SEQUENCE [LARGE SCALE GENOMIC DNA]</scope>
    <source>
        <strain evidence="13 14">W25</strain>
    </source>
</reference>
<dbReference type="GO" id="GO:0006307">
    <property type="term" value="P:DNA alkylation repair"/>
    <property type="evidence" value="ECO:0007669"/>
    <property type="project" value="UniProtKB-ARBA"/>
</dbReference>
<keyword evidence="9" id="KW-0010">Activator</keyword>
<evidence type="ECO:0000256" key="9">
    <source>
        <dbReference type="ARBA" id="ARBA00023159"/>
    </source>
</evidence>
<dbReference type="GO" id="GO:0003700">
    <property type="term" value="F:DNA-binding transcription factor activity"/>
    <property type="evidence" value="ECO:0007669"/>
    <property type="project" value="InterPro"/>
</dbReference>
<dbReference type="Gene3D" id="1.10.10.60">
    <property type="entry name" value="Homeodomain-like"/>
    <property type="match status" value="2"/>
</dbReference>
<keyword evidence="11" id="KW-0234">DNA repair</keyword>
<dbReference type="Pfam" id="PF12833">
    <property type="entry name" value="HTH_18"/>
    <property type="match status" value="1"/>
</dbReference>
<dbReference type="PATRIC" id="fig|1408254.3.peg.2121"/>
<dbReference type="InterPro" id="IPR018060">
    <property type="entry name" value="HTH_AraC"/>
</dbReference>
<dbReference type="PRINTS" id="PR00032">
    <property type="entry name" value="HTHARAC"/>
</dbReference>
<sequence>MEMTNEKWQAIIHNDSSYDNQFIYAVKTTRIFCKPSCKSKPPNIENVRIFSDANEASASGFRPCKRCKPTGQLLPDSDWVEQITRFIDAHYSERLTLDKLAEMCHGSMYHLHRTFKRITGMTPVAYIQQKRINKAMACLAHTDTSVAEIARSVGIANTPYFITLFRKSTGLTPTAFRQNHREQPAVSTNHGS</sequence>
<keyword evidence="4" id="KW-0479">Metal-binding</keyword>
<organism evidence="13 14">
    <name type="scientific">Brevibacillus panacihumi W25</name>
    <dbReference type="NCBI Taxonomy" id="1408254"/>
    <lineage>
        <taxon>Bacteria</taxon>
        <taxon>Bacillati</taxon>
        <taxon>Bacillota</taxon>
        <taxon>Bacilli</taxon>
        <taxon>Bacillales</taxon>
        <taxon>Paenibacillaceae</taxon>
        <taxon>Brevibacillus</taxon>
    </lineage>
</organism>
<evidence type="ECO:0000256" key="1">
    <source>
        <dbReference type="ARBA" id="ARBA00001947"/>
    </source>
</evidence>
<proteinExistence type="predicted"/>
<accession>V6M9L1</accession>
<comment type="cofactor">
    <cofactor evidence="1">
        <name>Zn(2+)</name>
        <dbReference type="ChEBI" id="CHEBI:29105"/>
    </cofactor>
</comment>
<dbReference type="InterPro" id="IPR020449">
    <property type="entry name" value="Tscrpt_reg_AraC-type_HTH"/>
</dbReference>
<evidence type="ECO:0000256" key="7">
    <source>
        <dbReference type="ARBA" id="ARBA00023015"/>
    </source>
</evidence>
<protein>
    <submittedName>
        <fullName evidence="13">AraC family transcriptional regulator</fullName>
    </submittedName>
</protein>
<dbReference type="HOGENOM" id="CLU_000445_81_3_9"/>
<keyword evidence="5" id="KW-0227">DNA damage</keyword>
<evidence type="ECO:0000256" key="4">
    <source>
        <dbReference type="ARBA" id="ARBA00022723"/>
    </source>
</evidence>
<keyword evidence="14" id="KW-1185">Reference proteome</keyword>
<dbReference type="InterPro" id="IPR009057">
    <property type="entry name" value="Homeodomain-like_sf"/>
</dbReference>
<dbReference type="PANTHER" id="PTHR43280">
    <property type="entry name" value="ARAC-FAMILY TRANSCRIPTIONAL REGULATOR"/>
    <property type="match status" value="1"/>
</dbReference>
<dbReference type="PROSITE" id="PS01124">
    <property type="entry name" value="HTH_ARAC_FAMILY_2"/>
    <property type="match status" value="1"/>
</dbReference>
<dbReference type="RefSeq" id="WP_023556104.1">
    <property type="nucleotide sequence ID" value="NZ_KI629782.1"/>
</dbReference>
<evidence type="ECO:0000256" key="8">
    <source>
        <dbReference type="ARBA" id="ARBA00023125"/>
    </source>
</evidence>
<dbReference type="AlphaFoldDB" id="V6M9L1"/>
<dbReference type="GO" id="GO:0008168">
    <property type="term" value="F:methyltransferase activity"/>
    <property type="evidence" value="ECO:0007669"/>
    <property type="project" value="UniProtKB-KW"/>
</dbReference>
<evidence type="ECO:0000313" key="13">
    <source>
        <dbReference type="EMBL" id="EST54962.1"/>
    </source>
</evidence>
<keyword evidence="6" id="KW-0862">Zinc</keyword>
<dbReference type="EMBL" id="AYJU01000015">
    <property type="protein sequence ID" value="EST54962.1"/>
    <property type="molecule type" value="Genomic_DNA"/>
</dbReference>
<name>V6M9L1_9BACL</name>
<gene>
    <name evidence="13" type="ORF">T458_10705</name>
</gene>
<keyword evidence="2" id="KW-0489">Methyltransferase</keyword>
<dbReference type="PIRSF" id="PIRSF000408">
    <property type="entry name" value="Alkyltransferas_AdaA"/>
    <property type="match status" value="1"/>
</dbReference>
<dbReference type="GO" id="GO:0008270">
    <property type="term" value="F:zinc ion binding"/>
    <property type="evidence" value="ECO:0007669"/>
    <property type="project" value="InterPro"/>
</dbReference>
<dbReference type="PROSITE" id="PS00041">
    <property type="entry name" value="HTH_ARAC_FAMILY_1"/>
    <property type="match status" value="1"/>
</dbReference>
<dbReference type="InterPro" id="IPR004026">
    <property type="entry name" value="Ada_DNA_repair_Zn-bd"/>
</dbReference>
<evidence type="ECO:0000256" key="11">
    <source>
        <dbReference type="ARBA" id="ARBA00023204"/>
    </source>
</evidence>
<keyword evidence="3" id="KW-0808">Transferase</keyword>
<feature type="domain" description="HTH araC/xylS-type" evidence="12">
    <location>
        <begin position="81"/>
        <end position="179"/>
    </location>
</feature>
<evidence type="ECO:0000256" key="2">
    <source>
        <dbReference type="ARBA" id="ARBA00022603"/>
    </source>
</evidence>